<feature type="region of interest" description="Disordered" evidence="12">
    <location>
        <begin position="1012"/>
        <end position="1040"/>
    </location>
</feature>
<dbReference type="HOGENOM" id="CLU_000384_18_4_1"/>
<evidence type="ECO:0000256" key="12">
    <source>
        <dbReference type="SAM" id="MobiDB-lite"/>
    </source>
</evidence>
<keyword evidence="5" id="KW-0378">Hydrolase</keyword>
<feature type="compositionally biased region" description="Basic and acidic residues" evidence="12">
    <location>
        <begin position="57"/>
        <end position="76"/>
    </location>
</feature>
<dbReference type="SUPFAM" id="SSF50630">
    <property type="entry name" value="Acid proteases"/>
    <property type="match status" value="1"/>
</dbReference>
<sequence length="2392" mass="268908">MVRVPGSSGDSQGFHRESNQEDVKIKIKPGNESSTEDGSPSTMLIAQGSSSQQSTGRDSDDTKKEAGSAMDLEEKPYPPPQVPSGTPADRDANRDPPDEDPMAKAKGSSPKTTPPISRSASKKRSPTGRTKMKAPESDAEDPEDRKMWTEEQLESAFYRKDLYKFLAEDRVMKIMHPKLIGDLQGPAKAPREVSNMLDATKLLMRMLREAGIVLGAFDANDLFDLKPEAIRESTLTLFAKLTPIVGSIVPIQRSTSPTTRSQTGSSHYASATSEAGSDSSVEPQRMSLGPSGAAMLRSRMDAPVIEPSIENRQAQSRSTPDRMQTFFNSAMERFLKERQQASTAPQVSSRTVLDRPVADRTQTPIVQDVEMESVGSNHPEHSHPSEYDPDNLSVGVPTRAAVASAETSGSGSFSATRIRVSAISELKEFSGKDRDEDRARSWFSKMKSAFIRDQAPDSEKCLVFGDLLTGPARNWYRQLSRTTRNNWKSLSQTFQTQYCGRGVSVARQYYHARKRSEESPLEYLHRLNVAGLRAHLLIKDGSIEVRREHVDHFIETLDDRELANQLALLRISDADTLEETLRSRQRAKARQGKTVYGSIKPKPKAPTGVAPSANARAVRAIRKTAASSDSEPGTSESEGEGDLRRIYLAATADQPERSPPDRDPRRQTRDPNRRRFDKSAEPPDEDPPRKPCSHCGSTKHSELGCWQRLTCEKCGRKGHPTDRCLFTCKACGEIHGAVAVGKVTMALELLHGESRGYWKYHVPDKKFRQAKAVGKINNEKATLLFDSGAEVSILDAAFARKVGCYIDNSQELECEGVGKNPYMAEGRTQIKITLAGSLVYYFDAWVGPPTGGQDLILGMDFMAPAGIRLDLADGSINLPDEVRIQLAGRRQLFGDKVQQIKLGEHSVIDVGRSVELCKGFITPEHRKLWVTRGDRWVPSVVAGFGRTRYLKITNISDQKLVLQDDTRVAMWLSSGQVPRIPGFVLIGSRRYTEWQNLAFQATTDQIEKEEIDAEPEGPMVDRPRYDPPRKILRRDRSTPKPVVATITTEVPAEAVAAADPREETPINDLDRAEDEEVCLHEGGDLFAEDVEGHMAILPEVSSSTDEVSIEDIQVGDPEANTPEEIDRLRQIIWRRRHLLIGKGNALPPAANGAVCDIDVGGATPVAQRVRRVAPQFREKLSELIKSLLSAKMIEPSTSPWASPIVIIIKKNGVDIRLCIDYRLVNSLTRLMVYPMPLVNDLLEDLDKALWYCSLDMASGFWVVSMTERARKISAFVTPFGLFEWTRMPFGLKNAPQIYQRLIDNALYGHFRISPNADPSKLVDVFKEGEPEDEPRPSVLGRRSYIDDILISAGSWDDVCEKVEKLLDACDRWNLSISVVKSFWGYRKVDYLGHRVSAEGLEAKPKDLESLERLPFPKTLRSMQSFLGSLNYYSRFIEDFAVYAAVLYELREVDFHEINRIGNADQTGKANDRWVRAKTAFNLLKSKLVTTPILRHFDSDRQPVIVVYANKWAISAALVQEHEGTYWPVIFTSRTLKSNELNYGMVDKEVLALLRILDVCYTTLTNRSIKVLSRYSTLAWLLKSTGFQGRLGRWAALLSEWTMEIRKCTKGEDEILGAIAASITPRSKVDDALIAIAPVKEPKQTIAKLPPTVGLDERLLVVSFDGSARVKRSAGAYSAIVWQLPEWSIVAAASEFTVDLTVNEAEYRGLLLGFKLLSDQDKGRVIICGDSNLIIRQMRGEIDCKAPGLQVLREKAMGQLKAWPTHDLLHVKRDWNQSADRLASTALQREAGAIVSAEGEIDDLIAINRLGEVLKTANDDSIVQVTAVTRSARRTHQVSASLQETIVQRMRSERIARAQNEEKWIGDLKAYLRGDVADLSSKDARLCAKIAGDYDVGEGDLLFYCGNITRTDENRDSMARLVVPATLHQDFLHHYHASLEGGHQGIGRTYQRIKAHFHWRGLFKSVQRFVGQCLDCETGKGRPVVQGESPGNVQATYPFQIIAMDHIPSLPKSFKGNTELLVWVDLFSGYVIAKASASRTAQTIAENYEECVFRRFGASEAIRHDREPGFMSDFFRAFNRIMGQRQRATMAYRPQANGTAERMVQTLTRALKMYVADTNQQDWDEYAERLTFAINTAHDRVRGDTPFYFVHGWDPRSTLEASLPLGSTRRCDHEPRRWRYHIQQQYQRARKEVNERVKAAIQARADQHNEGVRPHEIEAGTRVWLYLDRVKEGYARKLAHMWHGPFRVIEMVGRYAARLEVAHTEYRLFPIVHVSKLKKVKSFPDRPNATLTTHEENRFDFDEALLPEDSWENDLGDNEFEVEKIVDVRSGRKTRYGRVHREYQIYWKGYADPSWVDEADLNCGALLYEFERNRTSRSRFGVMQSHEVAEDNQ</sequence>
<dbReference type="GO" id="GO:0004523">
    <property type="term" value="F:RNA-DNA hybrid ribonuclease activity"/>
    <property type="evidence" value="ECO:0007669"/>
    <property type="project" value="InterPro"/>
</dbReference>
<dbReference type="InterPro" id="IPR001969">
    <property type="entry name" value="Aspartic_peptidase_AS"/>
</dbReference>
<dbReference type="InterPro" id="IPR016197">
    <property type="entry name" value="Chromo-like_dom_sf"/>
</dbReference>
<keyword evidence="3" id="KW-0540">Nuclease</keyword>
<dbReference type="GO" id="GO:0003676">
    <property type="term" value="F:nucleic acid binding"/>
    <property type="evidence" value="ECO:0007669"/>
    <property type="project" value="InterPro"/>
</dbReference>
<proteinExistence type="predicted"/>
<feature type="region of interest" description="Disordered" evidence="12">
    <location>
        <begin position="1"/>
        <end position="146"/>
    </location>
</feature>
<feature type="compositionally biased region" description="Polar residues" evidence="12">
    <location>
        <begin position="109"/>
        <end position="119"/>
    </location>
</feature>
<evidence type="ECO:0000256" key="8">
    <source>
        <dbReference type="ARBA" id="ARBA00022908"/>
    </source>
</evidence>
<dbReference type="EnsemblProtists" id="Phyra85813">
    <property type="protein sequence ID" value="Phyra85813"/>
    <property type="gene ID" value="Phyra85813"/>
</dbReference>
<evidence type="ECO:0000256" key="5">
    <source>
        <dbReference type="ARBA" id="ARBA00022801"/>
    </source>
</evidence>
<feature type="region of interest" description="Disordered" evidence="12">
    <location>
        <begin position="253"/>
        <end position="290"/>
    </location>
</feature>
<dbReference type="InterPro" id="IPR000477">
    <property type="entry name" value="RT_dom"/>
</dbReference>
<feature type="region of interest" description="Disordered" evidence="12">
    <location>
        <begin position="582"/>
        <end position="700"/>
    </location>
</feature>
<dbReference type="PROSITE" id="PS00141">
    <property type="entry name" value="ASP_PROTEASE"/>
    <property type="match status" value="1"/>
</dbReference>
<dbReference type="PANTHER" id="PTHR37984:SF5">
    <property type="entry name" value="PROTEIN NYNRIN-LIKE"/>
    <property type="match status" value="1"/>
</dbReference>
<feature type="domain" description="Integrase catalytic" evidence="15">
    <location>
        <begin position="1993"/>
        <end position="2153"/>
    </location>
</feature>
<evidence type="ECO:0000256" key="2">
    <source>
        <dbReference type="ARBA" id="ARBA00022695"/>
    </source>
</evidence>
<dbReference type="Pfam" id="PF13975">
    <property type="entry name" value="gag-asp_proteas"/>
    <property type="match status" value="1"/>
</dbReference>
<dbReference type="InterPro" id="IPR012337">
    <property type="entry name" value="RNaseH-like_sf"/>
</dbReference>
<evidence type="ECO:0000256" key="4">
    <source>
        <dbReference type="ARBA" id="ARBA00022759"/>
    </source>
</evidence>
<keyword evidence="10" id="KW-0233">DNA recombination</keyword>
<feature type="compositionally biased region" description="Basic residues" evidence="12">
    <location>
        <begin position="120"/>
        <end position="132"/>
    </location>
</feature>
<feature type="compositionally biased region" description="Basic and acidic residues" evidence="12">
    <location>
        <begin position="654"/>
        <end position="689"/>
    </location>
</feature>
<dbReference type="InParanoid" id="H3H5B4"/>
<dbReference type="InterPro" id="IPR050951">
    <property type="entry name" value="Retrovirus_Pol_polyprotein"/>
</dbReference>
<feature type="compositionally biased region" description="Low complexity" evidence="12">
    <location>
        <begin position="253"/>
        <end position="266"/>
    </location>
</feature>
<dbReference type="InterPro" id="IPR043128">
    <property type="entry name" value="Rev_trsase/Diguanyl_cyclase"/>
</dbReference>
<evidence type="ECO:0000313" key="16">
    <source>
        <dbReference type="EnsemblProtists" id="Phyra85813"/>
    </source>
</evidence>
<dbReference type="InterPro" id="IPR041577">
    <property type="entry name" value="RT_RNaseH_2"/>
</dbReference>
<keyword evidence="4" id="KW-0255">Endonuclease</keyword>
<dbReference type="Gene3D" id="2.40.70.10">
    <property type="entry name" value="Acid Proteases"/>
    <property type="match status" value="1"/>
</dbReference>
<dbReference type="Pfam" id="PF17921">
    <property type="entry name" value="Integrase_H2C2"/>
    <property type="match status" value="1"/>
</dbReference>
<dbReference type="SMART" id="SM00298">
    <property type="entry name" value="CHROMO"/>
    <property type="match status" value="1"/>
</dbReference>
<dbReference type="PROSITE" id="PS50013">
    <property type="entry name" value="CHROMO_2"/>
    <property type="match status" value="1"/>
</dbReference>
<evidence type="ECO:0000256" key="6">
    <source>
        <dbReference type="ARBA" id="ARBA00022842"/>
    </source>
</evidence>
<evidence type="ECO:0000256" key="3">
    <source>
        <dbReference type="ARBA" id="ARBA00022722"/>
    </source>
</evidence>
<keyword evidence="11" id="KW-0511">Multifunctional enzyme</keyword>
<evidence type="ECO:0000256" key="9">
    <source>
        <dbReference type="ARBA" id="ARBA00022918"/>
    </source>
</evidence>
<feature type="compositionally biased region" description="Polar residues" evidence="12">
    <location>
        <begin position="31"/>
        <end position="56"/>
    </location>
</feature>
<dbReference type="Pfam" id="PF13456">
    <property type="entry name" value="RVT_3"/>
    <property type="match status" value="1"/>
</dbReference>
<keyword evidence="1" id="KW-0808">Transferase</keyword>
<dbReference type="InterPro" id="IPR001584">
    <property type="entry name" value="Integrase_cat-core"/>
</dbReference>
<dbReference type="eggNOG" id="KOG0017">
    <property type="taxonomic scope" value="Eukaryota"/>
</dbReference>
<dbReference type="EMBL" id="DS566312">
    <property type="status" value="NOT_ANNOTATED_CDS"/>
    <property type="molecule type" value="Genomic_DNA"/>
</dbReference>
<dbReference type="InterPro" id="IPR041588">
    <property type="entry name" value="Integrase_H2C2"/>
</dbReference>
<organism evidence="16 17">
    <name type="scientific">Phytophthora ramorum</name>
    <name type="common">Sudden oak death agent</name>
    <dbReference type="NCBI Taxonomy" id="164328"/>
    <lineage>
        <taxon>Eukaryota</taxon>
        <taxon>Sar</taxon>
        <taxon>Stramenopiles</taxon>
        <taxon>Oomycota</taxon>
        <taxon>Peronosporomycetes</taxon>
        <taxon>Peronosporales</taxon>
        <taxon>Peronosporaceae</taxon>
        <taxon>Phytophthora</taxon>
    </lineage>
</organism>
<dbReference type="VEuPathDB" id="FungiDB:KRP22_14138"/>
<dbReference type="Pfam" id="PF00078">
    <property type="entry name" value="RVT_1"/>
    <property type="match status" value="1"/>
</dbReference>
<evidence type="ECO:0000256" key="7">
    <source>
        <dbReference type="ARBA" id="ARBA00022884"/>
    </source>
</evidence>
<dbReference type="Gene3D" id="3.30.420.10">
    <property type="entry name" value="Ribonuclease H-like superfamily/Ribonuclease H"/>
    <property type="match status" value="2"/>
</dbReference>
<dbReference type="InterPro" id="IPR021109">
    <property type="entry name" value="Peptidase_aspartic_dom_sf"/>
</dbReference>
<evidence type="ECO:0000256" key="1">
    <source>
        <dbReference type="ARBA" id="ARBA00022679"/>
    </source>
</evidence>
<dbReference type="Pfam" id="PF17919">
    <property type="entry name" value="RT_RNaseH_2"/>
    <property type="match status" value="1"/>
</dbReference>
<dbReference type="GO" id="GO:0004190">
    <property type="term" value="F:aspartic-type endopeptidase activity"/>
    <property type="evidence" value="ECO:0007669"/>
    <property type="project" value="InterPro"/>
</dbReference>
<name>H3H5B4_PHYRM</name>
<evidence type="ECO:0000259" key="15">
    <source>
        <dbReference type="PROSITE" id="PS50994"/>
    </source>
</evidence>
<dbReference type="GO" id="GO:0015074">
    <property type="term" value="P:DNA integration"/>
    <property type="evidence" value="ECO:0007669"/>
    <property type="project" value="InterPro"/>
</dbReference>
<feature type="domain" description="Chromo" evidence="13">
    <location>
        <begin position="2319"/>
        <end position="2381"/>
    </location>
</feature>
<reference evidence="17" key="1">
    <citation type="journal article" date="2006" name="Science">
        <title>Phytophthora genome sequences uncover evolutionary origins and mechanisms of pathogenesis.</title>
        <authorList>
            <person name="Tyler B.M."/>
            <person name="Tripathy S."/>
            <person name="Zhang X."/>
            <person name="Dehal P."/>
            <person name="Jiang R.H."/>
            <person name="Aerts A."/>
            <person name="Arredondo F.D."/>
            <person name="Baxter L."/>
            <person name="Bensasson D."/>
            <person name="Beynon J.L."/>
            <person name="Chapman J."/>
            <person name="Damasceno C.M."/>
            <person name="Dorrance A.E."/>
            <person name="Dou D."/>
            <person name="Dickerman A.W."/>
            <person name="Dubchak I.L."/>
            <person name="Garbelotto M."/>
            <person name="Gijzen M."/>
            <person name="Gordon S.G."/>
            <person name="Govers F."/>
            <person name="Grunwald N.J."/>
            <person name="Huang W."/>
            <person name="Ivors K.L."/>
            <person name="Jones R.W."/>
            <person name="Kamoun S."/>
            <person name="Krampis K."/>
            <person name="Lamour K.H."/>
            <person name="Lee M.K."/>
            <person name="McDonald W.H."/>
            <person name="Medina M."/>
            <person name="Meijer H.J."/>
            <person name="Nordberg E.K."/>
            <person name="Maclean D.J."/>
            <person name="Ospina-Giraldo M.D."/>
            <person name="Morris P.F."/>
            <person name="Phuntumart V."/>
            <person name="Putnam N.H."/>
            <person name="Rash S."/>
            <person name="Rose J.K."/>
            <person name="Sakihama Y."/>
            <person name="Salamov A.A."/>
            <person name="Savidor A."/>
            <person name="Scheuring C.F."/>
            <person name="Smith B.M."/>
            <person name="Sobral B.W."/>
            <person name="Terry A."/>
            <person name="Torto-Alalibo T.A."/>
            <person name="Win J."/>
            <person name="Xu Z."/>
            <person name="Zhang H."/>
            <person name="Grigoriev I.V."/>
            <person name="Rokhsar D.S."/>
            <person name="Boore J.L."/>
        </authorList>
    </citation>
    <scope>NUCLEOTIDE SEQUENCE [LARGE SCALE GENOMIC DNA]</scope>
    <source>
        <strain evidence="17">Pr102</strain>
    </source>
</reference>
<protein>
    <submittedName>
        <fullName evidence="16">Uncharacterized protein</fullName>
    </submittedName>
</protein>
<dbReference type="VEuPathDB" id="FungiDB:KRP23_14747"/>
<evidence type="ECO:0000259" key="13">
    <source>
        <dbReference type="PROSITE" id="PS50013"/>
    </source>
</evidence>
<dbReference type="GO" id="GO:0003964">
    <property type="term" value="F:RNA-directed DNA polymerase activity"/>
    <property type="evidence" value="ECO:0007669"/>
    <property type="project" value="UniProtKB-KW"/>
</dbReference>
<keyword evidence="8" id="KW-0229">DNA integration</keyword>
<dbReference type="Gene3D" id="3.10.10.10">
    <property type="entry name" value="HIV Type 1 Reverse Transcriptase, subunit A, domain 1"/>
    <property type="match status" value="1"/>
</dbReference>
<keyword evidence="2" id="KW-0548">Nucleotidyltransferase</keyword>
<dbReference type="FunFam" id="1.10.340.70:FF:000001">
    <property type="entry name" value="Retrovirus-related Pol polyprotein from transposon gypsy-like Protein"/>
    <property type="match status" value="1"/>
</dbReference>
<dbReference type="InterPro" id="IPR000953">
    <property type="entry name" value="Chromo/chromo_shadow_dom"/>
</dbReference>
<keyword evidence="9" id="KW-0695">RNA-directed DNA polymerase</keyword>
<dbReference type="Gene3D" id="1.10.340.70">
    <property type="match status" value="1"/>
</dbReference>
<dbReference type="PROSITE" id="PS50878">
    <property type="entry name" value="RT_POL"/>
    <property type="match status" value="1"/>
</dbReference>
<dbReference type="SUPFAM" id="SSF56672">
    <property type="entry name" value="DNA/RNA polymerases"/>
    <property type="match status" value="1"/>
</dbReference>
<feature type="compositionally biased region" description="Basic and acidic residues" evidence="12">
    <location>
        <begin position="13"/>
        <end position="25"/>
    </location>
</feature>
<dbReference type="SUPFAM" id="SSF54160">
    <property type="entry name" value="Chromo domain-like"/>
    <property type="match status" value="1"/>
</dbReference>
<feature type="compositionally biased region" description="Basic and acidic residues" evidence="12">
    <location>
        <begin position="1019"/>
        <end position="1038"/>
    </location>
</feature>
<feature type="compositionally biased region" description="Low complexity" evidence="12">
    <location>
        <begin position="627"/>
        <end position="636"/>
    </location>
</feature>
<evidence type="ECO:0000259" key="14">
    <source>
        <dbReference type="PROSITE" id="PS50878"/>
    </source>
</evidence>
<dbReference type="InterPro" id="IPR036397">
    <property type="entry name" value="RNaseH_sf"/>
</dbReference>
<evidence type="ECO:0000256" key="10">
    <source>
        <dbReference type="ARBA" id="ARBA00023172"/>
    </source>
</evidence>
<feature type="domain" description="Reverse transcriptase" evidence="14">
    <location>
        <begin position="1189"/>
        <end position="1395"/>
    </location>
</feature>
<dbReference type="VEuPathDB" id="FungiDB:KRP22_3002"/>
<accession>H3H5B4</accession>
<dbReference type="CDD" id="cd00024">
    <property type="entry name" value="CD_CSD"/>
    <property type="match status" value="1"/>
</dbReference>
<evidence type="ECO:0000313" key="17">
    <source>
        <dbReference type="Proteomes" id="UP000005238"/>
    </source>
</evidence>
<keyword evidence="7" id="KW-0694">RNA-binding</keyword>
<dbReference type="SUPFAM" id="SSF53098">
    <property type="entry name" value="Ribonuclease H-like"/>
    <property type="match status" value="2"/>
</dbReference>
<keyword evidence="17" id="KW-1185">Reference proteome</keyword>
<dbReference type="CDD" id="cd09279">
    <property type="entry name" value="RNase_HI_like"/>
    <property type="match status" value="1"/>
</dbReference>
<dbReference type="VEuPathDB" id="FungiDB:KRP22_14139"/>
<dbReference type="InterPro" id="IPR043502">
    <property type="entry name" value="DNA/RNA_pol_sf"/>
</dbReference>
<feature type="compositionally biased region" description="Polar residues" evidence="12">
    <location>
        <begin position="267"/>
        <end position="282"/>
    </location>
</feature>
<keyword evidence="6" id="KW-0460">Magnesium</keyword>
<dbReference type="Gene3D" id="3.30.70.270">
    <property type="match status" value="2"/>
</dbReference>
<dbReference type="CDD" id="cd01647">
    <property type="entry name" value="RT_LTR"/>
    <property type="match status" value="1"/>
</dbReference>
<evidence type="ECO:0000256" key="11">
    <source>
        <dbReference type="ARBA" id="ARBA00023268"/>
    </source>
</evidence>
<dbReference type="GO" id="GO:0006310">
    <property type="term" value="P:DNA recombination"/>
    <property type="evidence" value="ECO:0007669"/>
    <property type="project" value="UniProtKB-KW"/>
</dbReference>
<dbReference type="VEuPathDB" id="FungiDB:KRP23_14746"/>
<dbReference type="PANTHER" id="PTHR37984">
    <property type="entry name" value="PROTEIN CBG26694"/>
    <property type="match status" value="1"/>
</dbReference>
<dbReference type="PROSITE" id="PS50994">
    <property type="entry name" value="INTEGRASE"/>
    <property type="match status" value="1"/>
</dbReference>
<reference evidence="16" key="2">
    <citation type="submission" date="2015-06" db="UniProtKB">
        <authorList>
            <consortium name="EnsemblProtists"/>
        </authorList>
    </citation>
    <scope>IDENTIFICATION</scope>
    <source>
        <strain evidence="16">Pr102</strain>
    </source>
</reference>
<dbReference type="Proteomes" id="UP000005238">
    <property type="component" value="Unassembled WGS sequence"/>
</dbReference>
<dbReference type="Gene3D" id="2.40.50.40">
    <property type="match status" value="1"/>
</dbReference>
<dbReference type="GO" id="GO:0006508">
    <property type="term" value="P:proteolysis"/>
    <property type="evidence" value="ECO:0007669"/>
    <property type="project" value="InterPro"/>
</dbReference>
<dbReference type="InterPro" id="IPR002156">
    <property type="entry name" value="RNaseH_domain"/>
</dbReference>